<accession>A0ABQ8F4X4</accession>
<organism evidence="3 4">
    <name type="scientific">Batrachochytrium salamandrivorans</name>
    <dbReference type="NCBI Taxonomy" id="1357716"/>
    <lineage>
        <taxon>Eukaryota</taxon>
        <taxon>Fungi</taxon>
        <taxon>Fungi incertae sedis</taxon>
        <taxon>Chytridiomycota</taxon>
        <taxon>Chytridiomycota incertae sedis</taxon>
        <taxon>Chytridiomycetes</taxon>
        <taxon>Rhizophydiales</taxon>
        <taxon>Rhizophydiales incertae sedis</taxon>
        <taxon>Batrachochytrium</taxon>
    </lineage>
</organism>
<comment type="caution">
    <text evidence="3">The sequence shown here is derived from an EMBL/GenBank/DDBJ whole genome shotgun (WGS) entry which is preliminary data.</text>
</comment>
<feature type="region of interest" description="Disordered" evidence="1">
    <location>
        <begin position="43"/>
        <end position="89"/>
    </location>
</feature>
<evidence type="ECO:0000256" key="1">
    <source>
        <dbReference type="SAM" id="MobiDB-lite"/>
    </source>
</evidence>
<reference evidence="3 4" key="1">
    <citation type="submission" date="2021-02" db="EMBL/GenBank/DDBJ databases">
        <title>Variation within the Batrachochytrium salamandrivorans European outbreak.</title>
        <authorList>
            <person name="Kelly M."/>
            <person name="Pasmans F."/>
            <person name="Shea T.P."/>
            <person name="Munoz J.F."/>
            <person name="Carranza S."/>
            <person name="Cuomo C.A."/>
            <person name="Martel A."/>
        </authorList>
    </citation>
    <scope>NUCLEOTIDE SEQUENCE [LARGE SCALE GENOMIC DNA]</scope>
    <source>
        <strain evidence="3 4">AMFP18/2</strain>
    </source>
</reference>
<keyword evidence="4" id="KW-1185">Reference proteome</keyword>
<evidence type="ECO:0000256" key="2">
    <source>
        <dbReference type="SAM" id="SignalP"/>
    </source>
</evidence>
<keyword evidence="2" id="KW-0732">Signal</keyword>
<protein>
    <submittedName>
        <fullName evidence="3">Uncharacterized protein</fullName>
    </submittedName>
</protein>
<feature type="chain" id="PRO_5047247129" evidence="2">
    <location>
        <begin position="19"/>
        <end position="420"/>
    </location>
</feature>
<name>A0ABQ8F4X4_9FUNG</name>
<dbReference type="Proteomes" id="UP001648503">
    <property type="component" value="Unassembled WGS sequence"/>
</dbReference>
<feature type="compositionally biased region" description="Polar residues" evidence="1">
    <location>
        <begin position="391"/>
        <end position="405"/>
    </location>
</feature>
<feature type="region of interest" description="Disordered" evidence="1">
    <location>
        <begin position="379"/>
        <end position="405"/>
    </location>
</feature>
<feature type="region of interest" description="Disordered" evidence="1">
    <location>
        <begin position="106"/>
        <end position="159"/>
    </location>
</feature>
<feature type="compositionally biased region" description="Basic and acidic residues" evidence="1">
    <location>
        <begin position="66"/>
        <end position="77"/>
    </location>
</feature>
<proteinExistence type="predicted"/>
<gene>
    <name evidence="3" type="ORF">BASA50_008183</name>
</gene>
<feature type="signal peptide" evidence="2">
    <location>
        <begin position="1"/>
        <end position="18"/>
    </location>
</feature>
<feature type="compositionally biased region" description="Polar residues" evidence="1">
    <location>
        <begin position="109"/>
        <end position="131"/>
    </location>
</feature>
<dbReference type="EMBL" id="JAFCIX010000387">
    <property type="protein sequence ID" value="KAH6592232.1"/>
    <property type="molecule type" value="Genomic_DNA"/>
</dbReference>
<evidence type="ECO:0000313" key="3">
    <source>
        <dbReference type="EMBL" id="KAH6592232.1"/>
    </source>
</evidence>
<sequence length="420" mass="47154">MRLSTGIILSILSTNVFAIEHRNGAHPSSLLARRAVVADTDGPFLQKRSGDEDQEEQKDQKKQKKQKEQKDQKDQKKRDKSNKYHPFTSGQANCVYVKGNFGEDLYPTPNYNDDTGESNTYSPTYDSNQDRGATGGREDVHTDVDPDQEESSFTDASQGSSFQVLGHIRKGLSHVKHRPGLVHRLNRALTTFKQVWRHIGGNGGRTIGWHIYSMFIHALYRSHEYKLLYKNSAESPFILKLPSSASDEQRRIYKSLQDEVHKSIKDHISAIMHAVDRIFTRPGSVVLELESIISSADRFYVFISNIRSEYSRLLSSLGMFGSKHLANVDYHMILLRVYRCNLSERLNIIKGFIKKYIKALKQEGSSKFSSSTLESMGLSEIGSKSSDDGAPSSTQSEDVASSSTQSNVAVVNNLVILANQ</sequence>
<evidence type="ECO:0000313" key="4">
    <source>
        <dbReference type="Proteomes" id="UP001648503"/>
    </source>
</evidence>